<name>A0A8D8UBP3_9HEMI</name>
<sequence length="124" mass="14167">MALQLFLMITDNSVNCKNCKNCPNSTNCVNSTNLTSCTDCVGSSNSRSCVNCRNVNNCVSCTNCTNCTNCKNNVKWQHRSLKLHEKHKKGTILFTSNFKYKLCMYFIFHLELNLHVQVHTYKKS</sequence>
<dbReference type="AlphaFoldDB" id="A0A8D8UBP3"/>
<dbReference type="EMBL" id="HBUF01340260">
    <property type="protein sequence ID" value="CAG6702014.1"/>
    <property type="molecule type" value="Transcribed_RNA"/>
</dbReference>
<proteinExistence type="predicted"/>
<accession>A0A8D8UBP3</accession>
<dbReference type="EMBL" id="HBUF01340264">
    <property type="protein sequence ID" value="CAG6702032.1"/>
    <property type="molecule type" value="Transcribed_RNA"/>
</dbReference>
<evidence type="ECO:0000313" key="1">
    <source>
        <dbReference type="EMBL" id="CAG6702014.1"/>
    </source>
</evidence>
<dbReference type="SUPFAM" id="SSF51156">
    <property type="entry name" value="Insect cysteine-rich antifreeze protein"/>
    <property type="match status" value="1"/>
</dbReference>
<organism evidence="1">
    <name type="scientific">Cacopsylla melanoneura</name>
    <dbReference type="NCBI Taxonomy" id="428564"/>
    <lineage>
        <taxon>Eukaryota</taxon>
        <taxon>Metazoa</taxon>
        <taxon>Ecdysozoa</taxon>
        <taxon>Arthropoda</taxon>
        <taxon>Hexapoda</taxon>
        <taxon>Insecta</taxon>
        <taxon>Pterygota</taxon>
        <taxon>Neoptera</taxon>
        <taxon>Paraneoptera</taxon>
        <taxon>Hemiptera</taxon>
        <taxon>Sternorrhyncha</taxon>
        <taxon>Psylloidea</taxon>
        <taxon>Psyllidae</taxon>
        <taxon>Psyllinae</taxon>
        <taxon>Cacopsylla</taxon>
    </lineage>
</organism>
<reference evidence="1" key="1">
    <citation type="submission" date="2021-05" db="EMBL/GenBank/DDBJ databases">
        <authorList>
            <person name="Alioto T."/>
            <person name="Alioto T."/>
            <person name="Gomez Garrido J."/>
        </authorList>
    </citation>
    <scope>NUCLEOTIDE SEQUENCE</scope>
</reference>
<protein>
    <submittedName>
        <fullName evidence="1">Uncharacterized protein</fullName>
    </submittedName>
</protein>
<dbReference type="InterPro" id="IPR016133">
    <property type="entry name" value="Insect_cyst_antifreeze_prot"/>
</dbReference>